<sequence>MAAPNQPNGLTPALPLEELSWTITRNASVVSQYLASNGLPQPSFDSKGPGTVLPKESPQDIQRARQELISASLELLQLAIGPSEFLPNLATGFQYISCLSWLCQYNIFHLVPLDDPIGYTHLASSAGVPEQRLKSIIRMAMTTALFREQADGKVAHSSTSALLASNQDFYAYASYMCSRSAPMALQLAEAHRKWGAGTVKTYETAYNIAFNTDVPFFDHLGRDETKMQEFAAYMKNVRSSDGVHLKHLLEGFRWQDLPDGGTVVDVGGSTGSGATALATEFQHLRFVVQDLPANTESGRKSATESLPKEISSRLAFQGHDFTHPQPVRGADIYLLRMILHDWPDDKAAVILRNIVAAMDSKKSRLLIMDTVLPSPGSVPASVERIVRARDLTMIQAFNSSERDLDDWKRLLSGTDTRLHLVGVNQPFGSAMSVLEVVLGPVPDANGDEAGQIP</sequence>
<reference evidence="5" key="1">
    <citation type="journal article" date="2023" name="Mol. Phylogenet. Evol.">
        <title>Genome-scale phylogeny and comparative genomics of the fungal order Sordariales.</title>
        <authorList>
            <person name="Hensen N."/>
            <person name="Bonometti L."/>
            <person name="Westerberg I."/>
            <person name="Brannstrom I.O."/>
            <person name="Guillou S."/>
            <person name="Cros-Aarteil S."/>
            <person name="Calhoun S."/>
            <person name="Haridas S."/>
            <person name="Kuo A."/>
            <person name="Mondo S."/>
            <person name="Pangilinan J."/>
            <person name="Riley R."/>
            <person name="LaButti K."/>
            <person name="Andreopoulos B."/>
            <person name="Lipzen A."/>
            <person name="Chen C."/>
            <person name="Yan M."/>
            <person name="Daum C."/>
            <person name="Ng V."/>
            <person name="Clum A."/>
            <person name="Steindorff A."/>
            <person name="Ohm R.A."/>
            <person name="Martin F."/>
            <person name="Silar P."/>
            <person name="Natvig D.O."/>
            <person name="Lalanne C."/>
            <person name="Gautier V."/>
            <person name="Ament-Velasquez S.L."/>
            <person name="Kruys A."/>
            <person name="Hutchinson M.I."/>
            <person name="Powell A.J."/>
            <person name="Barry K."/>
            <person name="Miller A.N."/>
            <person name="Grigoriev I.V."/>
            <person name="Debuchy R."/>
            <person name="Gladieux P."/>
            <person name="Hiltunen Thoren M."/>
            <person name="Johannesson H."/>
        </authorList>
    </citation>
    <scope>NUCLEOTIDE SEQUENCE</scope>
    <source>
        <strain evidence="5">PSN309</strain>
    </source>
</reference>
<dbReference type="Pfam" id="PF00891">
    <property type="entry name" value="Methyltransf_2"/>
    <property type="match status" value="1"/>
</dbReference>
<dbReference type="InterPro" id="IPR001077">
    <property type="entry name" value="COMT_C"/>
</dbReference>
<keyword evidence="3" id="KW-0949">S-adenosyl-L-methionine</keyword>
<keyword evidence="6" id="KW-1185">Reference proteome</keyword>
<dbReference type="EMBL" id="MU864474">
    <property type="protein sequence ID" value="KAK4184776.1"/>
    <property type="molecule type" value="Genomic_DNA"/>
</dbReference>
<feature type="domain" description="O-methyltransferase C-terminal" evidence="4">
    <location>
        <begin position="204"/>
        <end position="413"/>
    </location>
</feature>
<dbReference type="InterPro" id="IPR016461">
    <property type="entry name" value="COMT-like"/>
</dbReference>
<keyword evidence="1" id="KW-0489">Methyltransferase</keyword>
<dbReference type="GO" id="GO:0032259">
    <property type="term" value="P:methylation"/>
    <property type="evidence" value="ECO:0007669"/>
    <property type="project" value="UniProtKB-KW"/>
</dbReference>
<keyword evidence="2" id="KW-0808">Transferase</keyword>
<evidence type="ECO:0000256" key="1">
    <source>
        <dbReference type="ARBA" id="ARBA00022603"/>
    </source>
</evidence>
<evidence type="ECO:0000313" key="5">
    <source>
        <dbReference type="EMBL" id="KAK4184776.1"/>
    </source>
</evidence>
<dbReference type="InterPro" id="IPR029063">
    <property type="entry name" value="SAM-dependent_MTases_sf"/>
</dbReference>
<dbReference type="AlphaFoldDB" id="A0AAN7ADR3"/>
<reference evidence="5" key="2">
    <citation type="submission" date="2023-05" db="EMBL/GenBank/DDBJ databases">
        <authorList>
            <consortium name="Lawrence Berkeley National Laboratory"/>
            <person name="Steindorff A."/>
            <person name="Hensen N."/>
            <person name="Bonometti L."/>
            <person name="Westerberg I."/>
            <person name="Brannstrom I.O."/>
            <person name="Guillou S."/>
            <person name="Cros-Aarteil S."/>
            <person name="Calhoun S."/>
            <person name="Haridas S."/>
            <person name="Kuo A."/>
            <person name="Mondo S."/>
            <person name="Pangilinan J."/>
            <person name="Riley R."/>
            <person name="Labutti K."/>
            <person name="Andreopoulos B."/>
            <person name="Lipzen A."/>
            <person name="Chen C."/>
            <person name="Yanf M."/>
            <person name="Daum C."/>
            <person name="Ng V."/>
            <person name="Clum A."/>
            <person name="Ohm R."/>
            <person name="Martin F."/>
            <person name="Silar P."/>
            <person name="Natvig D."/>
            <person name="Lalanne C."/>
            <person name="Gautier V."/>
            <person name="Ament-Velasquez S.L."/>
            <person name="Kruys A."/>
            <person name="Hutchinson M.I."/>
            <person name="Powell A.J."/>
            <person name="Barry K."/>
            <person name="Miller A.N."/>
            <person name="Grigoriev I.V."/>
            <person name="Debuchy R."/>
            <person name="Gladieux P."/>
            <person name="Thoren M.H."/>
            <person name="Johannesson H."/>
        </authorList>
    </citation>
    <scope>NUCLEOTIDE SEQUENCE</scope>
    <source>
        <strain evidence="5">PSN309</strain>
    </source>
</reference>
<proteinExistence type="predicted"/>
<evidence type="ECO:0000256" key="2">
    <source>
        <dbReference type="ARBA" id="ARBA00022679"/>
    </source>
</evidence>
<organism evidence="5 6">
    <name type="scientific">Podospora australis</name>
    <dbReference type="NCBI Taxonomy" id="1536484"/>
    <lineage>
        <taxon>Eukaryota</taxon>
        <taxon>Fungi</taxon>
        <taxon>Dikarya</taxon>
        <taxon>Ascomycota</taxon>
        <taxon>Pezizomycotina</taxon>
        <taxon>Sordariomycetes</taxon>
        <taxon>Sordariomycetidae</taxon>
        <taxon>Sordariales</taxon>
        <taxon>Podosporaceae</taxon>
        <taxon>Podospora</taxon>
    </lineage>
</organism>
<gene>
    <name evidence="5" type="ORF">QBC35DRAFT_476940</name>
</gene>
<comment type="caution">
    <text evidence="5">The sequence shown here is derived from an EMBL/GenBank/DDBJ whole genome shotgun (WGS) entry which is preliminary data.</text>
</comment>
<accession>A0AAN7ADR3</accession>
<dbReference type="PANTHER" id="PTHR43712:SF19">
    <property type="entry name" value="DUAL O-METHYLTRANSFERASE_FAD-DEPENDENT MONOOXYGENASE ELCB"/>
    <property type="match status" value="1"/>
</dbReference>
<evidence type="ECO:0000256" key="3">
    <source>
        <dbReference type="ARBA" id="ARBA00022691"/>
    </source>
</evidence>
<dbReference type="Proteomes" id="UP001302126">
    <property type="component" value="Unassembled WGS sequence"/>
</dbReference>
<dbReference type="Gene3D" id="1.10.10.10">
    <property type="entry name" value="Winged helix-like DNA-binding domain superfamily/Winged helix DNA-binding domain"/>
    <property type="match status" value="1"/>
</dbReference>
<dbReference type="SUPFAM" id="SSF46785">
    <property type="entry name" value="Winged helix' DNA-binding domain"/>
    <property type="match status" value="1"/>
</dbReference>
<protein>
    <submittedName>
        <fullName evidence="5">O-methyltransferase-domain-containing protein</fullName>
    </submittedName>
</protein>
<dbReference type="PROSITE" id="PS51683">
    <property type="entry name" value="SAM_OMT_II"/>
    <property type="match status" value="1"/>
</dbReference>
<dbReference type="SUPFAM" id="SSF53335">
    <property type="entry name" value="S-adenosyl-L-methionine-dependent methyltransferases"/>
    <property type="match status" value="1"/>
</dbReference>
<dbReference type="PANTHER" id="PTHR43712">
    <property type="entry name" value="PUTATIVE (AFU_ORTHOLOGUE AFUA_4G14580)-RELATED"/>
    <property type="match status" value="1"/>
</dbReference>
<dbReference type="InterPro" id="IPR036388">
    <property type="entry name" value="WH-like_DNA-bd_sf"/>
</dbReference>
<dbReference type="Gene3D" id="3.40.50.150">
    <property type="entry name" value="Vaccinia Virus protein VP39"/>
    <property type="match status" value="1"/>
</dbReference>
<evidence type="ECO:0000259" key="4">
    <source>
        <dbReference type="Pfam" id="PF00891"/>
    </source>
</evidence>
<dbReference type="GO" id="GO:0008171">
    <property type="term" value="F:O-methyltransferase activity"/>
    <property type="evidence" value="ECO:0007669"/>
    <property type="project" value="InterPro"/>
</dbReference>
<evidence type="ECO:0000313" key="6">
    <source>
        <dbReference type="Proteomes" id="UP001302126"/>
    </source>
</evidence>
<dbReference type="InterPro" id="IPR036390">
    <property type="entry name" value="WH_DNA-bd_sf"/>
</dbReference>
<name>A0AAN7ADR3_9PEZI</name>